<name>A0A9P4VNQ0_9PEZI</name>
<dbReference type="AlphaFoldDB" id="A0A9P4VNQ0"/>
<proteinExistence type="predicted"/>
<dbReference type="Proteomes" id="UP000799429">
    <property type="component" value="Unassembled WGS sequence"/>
</dbReference>
<accession>A0A9P4VNQ0</accession>
<dbReference type="EMBL" id="MU006103">
    <property type="protein sequence ID" value="KAF2836490.1"/>
    <property type="molecule type" value="Genomic_DNA"/>
</dbReference>
<keyword evidence="2" id="KW-1185">Reference proteome</keyword>
<evidence type="ECO:0000313" key="1">
    <source>
        <dbReference type="EMBL" id="KAF2836490.1"/>
    </source>
</evidence>
<dbReference type="OrthoDB" id="4398476at2759"/>
<organism evidence="1 2">
    <name type="scientific">Patellaria atrata CBS 101060</name>
    <dbReference type="NCBI Taxonomy" id="1346257"/>
    <lineage>
        <taxon>Eukaryota</taxon>
        <taxon>Fungi</taxon>
        <taxon>Dikarya</taxon>
        <taxon>Ascomycota</taxon>
        <taxon>Pezizomycotina</taxon>
        <taxon>Dothideomycetes</taxon>
        <taxon>Dothideomycetes incertae sedis</taxon>
        <taxon>Patellariales</taxon>
        <taxon>Patellariaceae</taxon>
        <taxon>Patellaria</taxon>
    </lineage>
</organism>
<gene>
    <name evidence="1" type="ORF">M501DRAFT_1018845</name>
</gene>
<sequence>MEVETVTREKVIGWIKDWAKKNGNLAHIEKVQGLNGGWEKWAQVELALYINSDDVPGVLAIREQPVYKDNSWHVDLLINPNDTALDQTILLELKCLNRYLNVPKPDDLLTKIWADVERNSQRKTEWANSPLLAVALGHGKAMWDVAKSKFMENPLVSPGKTTLLVIDEATEFWGITYSP</sequence>
<evidence type="ECO:0000313" key="2">
    <source>
        <dbReference type="Proteomes" id="UP000799429"/>
    </source>
</evidence>
<comment type="caution">
    <text evidence="1">The sequence shown here is derived from an EMBL/GenBank/DDBJ whole genome shotgun (WGS) entry which is preliminary data.</text>
</comment>
<reference evidence="1" key="1">
    <citation type="journal article" date="2020" name="Stud. Mycol.">
        <title>101 Dothideomycetes genomes: a test case for predicting lifestyles and emergence of pathogens.</title>
        <authorList>
            <person name="Haridas S."/>
            <person name="Albert R."/>
            <person name="Binder M."/>
            <person name="Bloem J."/>
            <person name="Labutti K."/>
            <person name="Salamov A."/>
            <person name="Andreopoulos B."/>
            <person name="Baker S."/>
            <person name="Barry K."/>
            <person name="Bills G."/>
            <person name="Bluhm B."/>
            <person name="Cannon C."/>
            <person name="Castanera R."/>
            <person name="Culley D."/>
            <person name="Daum C."/>
            <person name="Ezra D."/>
            <person name="Gonzalez J."/>
            <person name="Henrissat B."/>
            <person name="Kuo A."/>
            <person name="Liang C."/>
            <person name="Lipzen A."/>
            <person name="Lutzoni F."/>
            <person name="Magnuson J."/>
            <person name="Mondo S."/>
            <person name="Nolan M."/>
            <person name="Ohm R."/>
            <person name="Pangilinan J."/>
            <person name="Park H.-J."/>
            <person name="Ramirez L."/>
            <person name="Alfaro M."/>
            <person name="Sun H."/>
            <person name="Tritt A."/>
            <person name="Yoshinaga Y."/>
            <person name="Zwiers L.-H."/>
            <person name="Turgeon B."/>
            <person name="Goodwin S."/>
            <person name="Spatafora J."/>
            <person name="Crous P."/>
            <person name="Grigoriev I."/>
        </authorList>
    </citation>
    <scope>NUCLEOTIDE SEQUENCE</scope>
    <source>
        <strain evidence="1">CBS 101060</strain>
    </source>
</reference>
<protein>
    <submittedName>
        <fullName evidence="1">Uncharacterized protein</fullName>
    </submittedName>
</protein>